<dbReference type="Proteomes" id="UP000295765">
    <property type="component" value="Unassembled WGS sequence"/>
</dbReference>
<reference evidence="1 2" key="1">
    <citation type="submission" date="2019-03" db="EMBL/GenBank/DDBJ databases">
        <title>Genomic Encyclopedia of Type Strains, Phase IV (KMG-IV): sequencing the most valuable type-strain genomes for metagenomic binning, comparative biology and taxonomic classification.</title>
        <authorList>
            <person name="Goeker M."/>
        </authorList>
    </citation>
    <scope>NUCLEOTIDE SEQUENCE [LARGE SCALE GENOMIC DNA]</scope>
    <source>
        <strain evidence="1 2">DSM 25287</strain>
    </source>
</reference>
<dbReference type="EMBL" id="SLWY01000011">
    <property type="protein sequence ID" value="TCO80949.1"/>
    <property type="molecule type" value="Genomic_DNA"/>
</dbReference>
<keyword evidence="2" id="KW-1185">Reference proteome</keyword>
<proteinExistence type="predicted"/>
<evidence type="ECO:0000313" key="2">
    <source>
        <dbReference type="Proteomes" id="UP000295765"/>
    </source>
</evidence>
<dbReference type="AlphaFoldDB" id="A0A4R2L9L6"/>
<comment type="caution">
    <text evidence="1">The sequence shown here is derived from an EMBL/GenBank/DDBJ whole genome shotgun (WGS) entry which is preliminary data.</text>
</comment>
<name>A0A4R2L9L6_9GAMM</name>
<organism evidence="1 2">
    <name type="scientific">Plasticicumulans lactativorans</name>
    <dbReference type="NCBI Taxonomy" id="1133106"/>
    <lineage>
        <taxon>Bacteria</taxon>
        <taxon>Pseudomonadati</taxon>
        <taxon>Pseudomonadota</taxon>
        <taxon>Gammaproteobacteria</taxon>
        <taxon>Candidatus Competibacteraceae</taxon>
        <taxon>Plasticicumulans</taxon>
    </lineage>
</organism>
<sequence length="64" mass="7259">MSDARHLSILQNVRPQDIRNFCADVFQHADGGLFTLDLPAHLAAKRFLEHAPGLWRLANLIPNR</sequence>
<protein>
    <submittedName>
        <fullName evidence="1">Uncharacterized protein</fullName>
    </submittedName>
</protein>
<accession>A0A4R2L9L6</accession>
<dbReference type="RefSeq" id="WP_132542761.1">
    <property type="nucleotide sequence ID" value="NZ_SLWY01000011.1"/>
</dbReference>
<evidence type="ECO:0000313" key="1">
    <source>
        <dbReference type="EMBL" id="TCO80949.1"/>
    </source>
</evidence>
<gene>
    <name evidence="1" type="ORF">EV699_111150</name>
</gene>